<dbReference type="FunFam" id="3.30.160.60:FF:000045">
    <property type="entry name" value="ZFP69 zinc finger protein B"/>
    <property type="match status" value="1"/>
</dbReference>
<dbReference type="SMART" id="SM00349">
    <property type="entry name" value="KRAB"/>
    <property type="match status" value="2"/>
</dbReference>
<keyword evidence="8" id="KW-0805">Transcription regulation</keyword>
<dbReference type="FunFam" id="3.30.160.60:FF:000496">
    <property type="entry name" value="Zinc finger with KRAB and SCAN domains 1"/>
    <property type="match status" value="1"/>
</dbReference>
<dbReference type="Pfam" id="PF13912">
    <property type="entry name" value="zf-C2H2_6"/>
    <property type="match status" value="2"/>
</dbReference>
<keyword evidence="15" id="KW-1185">Reference proteome</keyword>
<dbReference type="InterPro" id="IPR001909">
    <property type="entry name" value="KRAB"/>
</dbReference>
<feature type="domain" description="C2H2-type" evidence="13">
    <location>
        <begin position="642"/>
        <end position="669"/>
    </location>
</feature>
<dbReference type="PROSITE" id="PS50157">
    <property type="entry name" value="ZINC_FINGER_C2H2_2"/>
    <property type="match status" value="12"/>
</dbReference>
<dbReference type="PANTHER" id="PTHR24377">
    <property type="entry name" value="IP01015P-RELATED"/>
    <property type="match status" value="1"/>
</dbReference>
<dbReference type="InterPro" id="IPR013087">
    <property type="entry name" value="Znf_C2H2_type"/>
</dbReference>
<evidence type="ECO:0000256" key="4">
    <source>
        <dbReference type="ARBA" id="ARBA00022723"/>
    </source>
</evidence>
<evidence type="ECO:0000256" key="3">
    <source>
        <dbReference type="ARBA" id="ARBA00006991"/>
    </source>
</evidence>
<feature type="domain" description="C2H2-type" evidence="13">
    <location>
        <begin position="362"/>
        <end position="389"/>
    </location>
</feature>
<dbReference type="SUPFAM" id="SSF57667">
    <property type="entry name" value="beta-beta-alpha zinc fingers"/>
    <property type="match status" value="9"/>
</dbReference>
<evidence type="ECO:0000256" key="2">
    <source>
        <dbReference type="ARBA" id="ARBA00004123"/>
    </source>
</evidence>
<dbReference type="InterPro" id="IPR036051">
    <property type="entry name" value="KRAB_dom_sf"/>
</dbReference>
<feature type="domain" description="C2H2-type" evidence="13">
    <location>
        <begin position="502"/>
        <end position="529"/>
    </location>
</feature>
<evidence type="ECO:0000256" key="11">
    <source>
        <dbReference type="ARBA" id="ARBA00023242"/>
    </source>
</evidence>
<evidence type="ECO:0000256" key="6">
    <source>
        <dbReference type="ARBA" id="ARBA00022771"/>
    </source>
</evidence>
<accession>A0A6J3FQU6</accession>
<keyword evidence="11" id="KW-0539">Nucleus</keyword>
<feature type="domain" description="C2H2-type" evidence="13">
    <location>
        <begin position="698"/>
        <end position="725"/>
    </location>
</feature>
<feature type="domain" description="KRAB" evidence="14">
    <location>
        <begin position="81"/>
        <end position="152"/>
    </location>
</feature>
<evidence type="ECO:0000313" key="15">
    <source>
        <dbReference type="Proteomes" id="UP000504640"/>
    </source>
</evidence>
<organism evidence="15 16">
    <name type="scientific">Sapajus apella</name>
    <name type="common">Brown-capped capuchin</name>
    <name type="synonym">Cebus apella</name>
    <dbReference type="NCBI Taxonomy" id="9515"/>
    <lineage>
        <taxon>Eukaryota</taxon>
        <taxon>Metazoa</taxon>
        <taxon>Chordata</taxon>
        <taxon>Craniata</taxon>
        <taxon>Vertebrata</taxon>
        <taxon>Euteleostomi</taxon>
        <taxon>Mammalia</taxon>
        <taxon>Eutheria</taxon>
        <taxon>Euarchontoglires</taxon>
        <taxon>Primates</taxon>
        <taxon>Haplorrhini</taxon>
        <taxon>Platyrrhini</taxon>
        <taxon>Cebidae</taxon>
        <taxon>Cebinae</taxon>
        <taxon>Sapajus</taxon>
    </lineage>
</organism>
<proteinExistence type="inferred from homology"/>
<reference evidence="16" key="1">
    <citation type="submission" date="2025-08" db="UniProtKB">
        <authorList>
            <consortium name="RefSeq"/>
        </authorList>
    </citation>
    <scope>IDENTIFICATION</scope>
    <source>
        <tissue evidence="16">Blood</tissue>
    </source>
</reference>
<dbReference type="FunFam" id="3.30.160.60:FF:000338">
    <property type="entry name" value="zinc finger protein 383"/>
    <property type="match status" value="1"/>
</dbReference>
<feature type="domain" description="C2H2-type" evidence="13">
    <location>
        <begin position="418"/>
        <end position="445"/>
    </location>
</feature>
<feature type="domain" description="C2H2-type" evidence="13">
    <location>
        <begin position="726"/>
        <end position="753"/>
    </location>
</feature>
<dbReference type="FunFam" id="3.30.160.60:FF:001158">
    <property type="entry name" value="zinc finger protein 22"/>
    <property type="match status" value="1"/>
</dbReference>
<dbReference type="FunFam" id="3.30.160.60:FF:001465">
    <property type="entry name" value="Zinc finger protein 560"/>
    <property type="match status" value="3"/>
</dbReference>
<feature type="domain" description="C2H2-type" evidence="13">
    <location>
        <begin position="558"/>
        <end position="585"/>
    </location>
</feature>
<dbReference type="GO" id="GO:0042802">
    <property type="term" value="F:identical protein binding"/>
    <property type="evidence" value="ECO:0007669"/>
    <property type="project" value="UniProtKB-ARBA"/>
</dbReference>
<dbReference type="GO" id="GO:0003677">
    <property type="term" value="F:DNA binding"/>
    <property type="evidence" value="ECO:0007669"/>
    <property type="project" value="UniProtKB-KW"/>
</dbReference>
<dbReference type="FunFam" id="3.30.160.60:FF:001728">
    <property type="entry name" value="Zinc finger protein 560"/>
    <property type="match status" value="1"/>
</dbReference>
<evidence type="ECO:0000256" key="7">
    <source>
        <dbReference type="ARBA" id="ARBA00022833"/>
    </source>
</evidence>
<dbReference type="CDD" id="cd07765">
    <property type="entry name" value="KRAB_A-box"/>
    <property type="match status" value="2"/>
</dbReference>
<dbReference type="FunFam" id="3.30.160.60:FF:000384">
    <property type="entry name" value="Zinc finger protein 550"/>
    <property type="match status" value="1"/>
</dbReference>
<evidence type="ECO:0000259" key="13">
    <source>
        <dbReference type="PROSITE" id="PS50157"/>
    </source>
</evidence>
<dbReference type="RefSeq" id="XP_032107775.1">
    <property type="nucleotide sequence ID" value="XM_032251884.1"/>
</dbReference>
<feature type="domain" description="C2H2-type" evidence="13">
    <location>
        <begin position="586"/>
        <end position="613"/>
    </location>
</feature>
<evidence type="ECO:0000259" key="14">
    <source>
        <dbReference type="PROSITE" id="PS50805"/>
    </source>
</evidence>
<evidence type="ECO:0000256" key="10">
    <source>
        <dbReference type="ARBA" id="ARBA00023163"/>
    </source>
</evidence>
<feature type="domain" description="KRAB" evidence="14">
    <location>
        <begin position="180"/>
        <end position="251"/>
    </location>
</feature>
<dbReference type="Gene3D" id="6.10.140.140">
    <property type="match status" value="2"/>
</dbReference>
<dbReference type="GeneID" id="116532598"/>
<dbReference type="Pfam" id="PF01352">
    <property type="entry name" value="KRAB"/>
    <property type="match status" value="2"/>
</dbReference>
<comment type="subcellular location">
    <subcellularLocation>
        <location evidence="2">Nucleus</location>
    </subcellularLocation>
</comment>
<feature type="domain" description="C2H2-type" evidence="13">
    <location>
        <begin position="474"/>
        <end position="501"/>
    </location>
</feature>
<dbReference type="Pfam" id="PF00096">
    <property type="entry name" value="zf-C2H2"/>
    <property type="match status" value="8"/>
</dbReference>
<dbReference type="FunFam" id="3.30.160.60:FF:002249">
    <property type="entry name" value="Zinc finger protein 560"/>
    <property type="match status" value="1"/>
</dbReference>
<dbReference type="SMART" id="SM00355">
    <property type="entry name" value="ZnF_C2H2"/>
    <property type="match status" value="11"/>
</dbReference>
<comment type="function">
    <text evidence="1">May be involved in transcriptional regulation.</text>
</comment>
<sequence>MDVVCICVIFIYNYVNYMRISNQDGMTSMHANVGTVIVSGFSCLFSFPGRLSRNSMYLHEGKTEAERKMAYCLTNCFQDLVTFEDVSVDFTHEEWTLLDPLQRNFYRDVMLENYENLAKVGFQLLKPSLISWLEEEEELRTLQQGLLQEWAIKLLHTNVSAVQQDFCKIQTSNGIQTDLVTFDSVAVEFTQEEWTLLDPTERNLYRDVMLENYKNLSSVGYQLFKPSLISWMEEEEELSTLPRVLQEWKMCLKMNGPVLWQDNFCLKTLNGIQLARNQNGEELYDCKQCGEVFCKHLCLKTNMSTQNRENMSECIQYAKDLLSLYNKTSTIRKVSVFSKCGKSFSLILNVQVQRKCTQDKSFECIDYGKVFVHQSHLEVHRKTQSGEKLYEWKQCGEAFTHSTSHAVNVETHVIKNPYECKECGKYFRCSTHLNNHMQIHFGIKPYKCKHCGKTFTVRSGFLEHVRTHTGEMPYGCKECGKAFRTSAGLVEHIRCHTVEKTLKCDHCGKAFISYPSLFGHLRTHKGGKPYEHKKCVKAFGTSSGIIEDIRSNTGQKLFDCDQCGKVFVSFSSLFAHLRTHTGEKPFKCYKCGKLFIFSACLHIHMRTHTEERPYQCKECGKTFTKCSYLTKHLRTHSEEKPYECMKCGKAFTERSYLTRHLRRHSGKKPYGCKKCGKAFTECSDLNKHLRTHTGDRPYEHKECGKAFVASSSLTYHLRTHTGYKPYKCNKCEKAYSRSCVLTQHLKTHAAEKTSECSTCGKSF</sequence>
<dbReference type="InterPro" id="IPR036236">
    <property type="entry name" value="Znf_C2H2_sf"/>
</dbReference>
<dbReference type="InterPro" id="IPR050826">
    <property type="entry name" value="Krueppel_C2H2_ZnFinger"/>
</dbReference>
<dbReference type="GO" id="GO:0000122">
    <property type="term" value="P:negative regulation of transcription by RNA polymerase II"/>
    <property type="evidence" value="ECO:0007669"/>
    <property type="project" value="UniProtKB-ARBA"/>
</dbReference>
<keyword evidence="6 12" id="KW-0863">Zinc-finger</keyword>
<dbReference type="PROSITE" id="PS50805">
    <property type="entry name" value="KRAB"/>
    <property type="match status" value="2"/>
</dbReference>
<evidence type="ECO:0000256" key="9">
    <source>
        <dbReference type="ARBA" id="ARBA00023125"/>
    </source>
</evidence>
<evidence type="ECO:0000256" key="5">
    <source>
        <dbReference type="ARBA" id="ARBA00022737"/>
    </source>
</evidence>
<feature type="domain" description="C2H2-type" evidence="13">
    <location>
        <begin position="614"/>
        <end position="641"/>
    </location>
</feature>
<dbReference type="FunFam" id="3.30.160.60:FF:001498">
    <property type="entry name" value="Zinc finger protein 404"/>
    <property type="match status" value="1"/>
</dbReference>
<dbReference type="PROSITE" id="PS00028">
    <property type="entry name" value="ZINC_FINGER_C2H2_1"/>
    <property type="match status" value="10"/>
</dbReference>
<keyword evidence="10" id="KW-0804">Transcription</keyword>
<gene>
    <name evidence="16" type="primary">LOC116532598</name>
</gene>
<comment type="similarity">
    <text evidence="3">Belongs to the krueppel C2H2-type zinc-finger protein family.</text>
</comment>
<keyword evidence="9" id="KW-0238">DNA-binding</keyword>
<evidence type="ECO:0000313" key="16">
    <source>
        <dbReference type="RefSeq" id="XP_032107775.1"/>
    </source>
</evidence>
<dbReference type="SUPFAM" id="SSF109640">
    <property type="entry name" value="KRAB domain (Kruppel-associated box)"/>
    <property type="match status" value="2"/>
</dbReference>
<dbReference type="Proteomes" id="UP000504640">
    <property type="component" value="Unplaced"/>
</dbReference>
<feature type="domain" description="C2H2-type" evidence="13">
    <location>
        <begin position="446"/>
        <end position="473"/>
    </location>
</feature>
<dbReference type="Gene3D" id="3.30.160.60">
    <property type="entry name" value="Classic Zinc Finger"/>
    <property type="match status" value="12"/>
</dbReference>
<evidence type="ECO:0000256" key="8">
    <source>
        <dbReference type="ARBA" id="ARBA00023015"/>
    </source>
</evidence>
<keyword evidence="5" id="KW-0677">Repeat</keyword>
<feature type="domain" description="C2H2-type" evidence="13">
    <location>
        <begin position="670"/>
        <end position="697"/>
    </location>
</feature>
<name>A0A6J3FQU6_SAPAP</name>
<keyword evidence="4" id="KW-0479">Metal-binding</keyword>
<dbReference type="GO" id="GO:0005634">
    <property type="term" value="C:nucleus"/>
    <property type="evidence" value="ECO:0007669"/>
    <property type="project" value="UniProtKB-SubCell"/>
</dbReference>
<protein>
    <submittedName>
        <fullName evidence="16">Zinc finger protein 560-like</fullName>
    </submittedName>
</protein>
<keyword evidence="7" id="KW-0862">Zinc</keyword>
<dbReference type="GO" id="GO:0008270">
    <property type="term" value="F:zinc ion binding"/>
    <property type="evidence" value="ECO:0007669"/>
    <property type="project" value="UniProtKB-KW"/>
</dbReference>
<dbReference type="AlphaFoldDB" id="A0A6J3FQU6"/>
<evidence type="ECO:0000256" key="1">
    <source>
        <dbReference type="ARBA" id="ARBA00003767"/>
    </source>
</evidence>
<evidence type="ECO:0000256" key="12">
    <source>
        <dbReference type="PROSITE-ProRule" id="PRU00042"/>
    </source>
</evidence>